<dbReference type="EMBL" id="WBZB01000024">
    <property type="protein sequence ID" value="KAB3530043.1"/>
    <property type="molecule type" value="Genomic_DNA"/>
</dbReference>
<accession>A0A833MA43</accession>
<dbReference type="AlphaFoldDB" id="A0A833MA43"/>
<dbReference type="InterPro" id="IPR014441">
    <property type="entry name" value="UCP006425_b-propeller"/>
</dbReference>
<protein>
    <recommendedName>
        <fullName evidence="3">Secreted protein containing C-terminal beta-propeller domain</fullName>
    </recommendedName>
</protein>
<dbReference type="Pfam" id="PF09826">
    <property type="entry name" value="Beta_propel"/>
    <property type="match status" value="1"/>
</dbReference>
<gene>
    <name evidence="1" type="ORF">F8153_08095</name>
</gene>
<name>A0A833MA43_9FIRM</name>
<evidence type="ECO:0000313" key="1">
    <source>
        <dbReference type="EMBL" id="KAB3530043.1"/>
    </source>
</evidence>
<dbReference type="RefSeq" id="WP_151865850.1">
    <property type="nucleotide sequence ID" value="NZ_WBZB01000024.1"/>
</dbReference>
<comment type="caution">
    <text evidence="1">The sequence shown here is derived from an EMBL/GenBank/DDBJ whole genome shotgun (WGS) entry which is preliminary data.</text>
</comment>
<dbReference type="Proteomes" id="UP000465601">
    <property type="component" value="Unassembled WGS sequence"/>
</dbReference>
<evidence type="ECO:0000313" key="2">
    <source>
        <dbReference type="Proteomes" id="UP000465601"/>
    </source>
</evidence>
<dbReference type="OrthoDB" id="9778998at2"/>
<dbReference type="PIRSF" id="PIRSF006425">
    <property type="entry name" value="UCP006425_WD40"/>
    <property type="match status" value="1"/>
</dbReference>
<sequence length="655" mass="74823">MKFKIALIAVVTLIIMAMTAFVGESTLTGRIVGTTMTKLPKVKNEAHLLNLLKDYEKRNQVNYGLFTDSAVKDTATEEAVEYEAPMSVEPTASGSDDFSETNIQVAGVDEGDIIKTDGEYIYHLKDYQLRVYKAYPAEELKLIKTIELEDSFRFIEAYLHEEQLIVIGSKEVNMKEEDYGEVKQDAKISKPLPPHHIYKDFTKVVVIDRKSKDFNILKEFEIEGNYFSSRKVKDNLYMVSNKSMYTYKPITRMTLFGRYEYEEKLVVETPCYKTDDSQLESIPVEDISYFPSFSSPEYMTVSTIDLGDLTREPHLETYIGASNSIYVSTENLYIANTQYQEATFGDRDGINESITEIHKIKLEDGKTSYSGSGTVKGRILNQFSMDEKGGYFRIATTTGEIWRSDEFTSKNHLFVLDDKLKVVGRVEDIAPTERIYSMRFMGDKAYMVTFRETDPFYVIDLKEPTDPKILGYLKIPGYSNYLHPYDENHIIGFGKEVHETKQGFVEAGMKIAVFDVSDVANPIEKFKVEIGGRGTYSELLHNHKALLFDKGRNLLAFPVTVYSQEESEDNFWVGNFEFQGAYVYNLDMESGFTLRGQISHLSKEDYMKAGSYYHHGDKTLERIVRIDNVLYTVSGGMVKATSLEDMSEIKAIHAY</sequence>
<proteinExistence type="predicted"/>
<dbReference type="InterPro" id="IPR019198">
    <property type="entry name" value="Beta_propeller_containing"/>
</dbReference>
<keyword evidence="2" id="KW-1185">Reference proteome</keyword>
<evidence type="ECO:0008006" key="3">
    <source>
        <dbReference type="Google" id="ProtNLM"/>
    </source>
</evidence>
<reference evidence="1 2" key="1">
    <citation type="submission" date="2019-10" db="EMBL/GenBank/DDBJ databases">
        <title>Alkaliphilus serpentinus sp. nov. and Alkaliphilus pronyensis sp. nov., two novel anaerobic alkaliphilic species isolated from the serpentinized-hosted hydrothermal field of the Prony Bay (New Caledonia).</title>
        <authorList>
            <person name="Postec A."/>
        </authorList>
    </citation>
    <scope>NUCLEOTIDE SEQUENCE [LARGE SCALE GENOMIC DNA]</scope>
    <source>
        <strain evidence="1 2">LacT</strain>
    </source>
</reference>
<organism evidence="1 2">
    <name type="scientific">Alkaliphilus serpentinus</name>
    <dbReference type="NCBI Taxonomy" id="1482731"/>
    <lineage>
        <taxon>Bacteria</taxon>
        <taxon>Bacillati</taxon>
        <taxon>Bacillota</taxon>
        <taxon>Clostridia</taxon>
        <taxon>Peptostreptococcales</taxon>
        <taxon>Natronincolaceae</taxon>
        <taxon>Alkaliphilus</taxon>
    </lineage>
</organism>